<feature type="coiled-coil region" evidence="1">
    <location>
        <begin position="96"/>
        <end position="169"/>
    </location>
</feature>
<dbReference type="InterPro" id="IPR019933">
    <property type="entry name" value="DivIVA_domain"/>
</dbReference>
<dbReference type="Gene3D" id="6.10.250.660">
    <property type="match status" value="1"/>
</dbReference>
<evidence type="ECO:0000313" key="2">
    <source>
        <dbReference type="EMBL" id="CAB4745631.1"/>
    </source>
</evidence>
<name>A0A6J6TE05_9ZZZZ</name>
<evidence type="ECO:0000256" key="1">
    <source>
        <dbReference type="SAM" id="Coils"/>
    </source>
</evidence>
<sequence length="273" mass="28966">MTLTPADVRAVSFRASRLRAGYDMDEVDEFLDAVQETIGHLGVDVARYREAESVLLVRCEQLQARIALLEQQDRASASAAQMQRPSEIEASLAARCEALQTRVIALEHELAAANRTANQLAAAEGSATRLTQVLATGSSEVESALKARCEALQAQVALLETELSAANRASQEQVARRVAAEDLAAAQKATIDMAASSALAQSERSKEVESALTARCEALQARISLLERHGPAVEPADVLGAAQATADELMRAAAEYAAAIRASAVATPRDEDS</sequence>
<reference evidence="2" key="1">
    <citation type="submission" date="2020-05" db="EMBL/GenBank/DDBJ databases">
        <authorList>
            <person name="Chiriac C."/>
            <person name="Salcher M."/>
            <person name="Ghai R."/>
            <person name="Kavagutti S V."/>
        </authorList>
    </citation>
    <scope>NUCLEOTIDE SEQUENCE</scope>
</reference>
<organism evidence="2">
    <name type="scientific">freshwater metagenome</name>
    <dbReference type="NCBI Taxonomy" id="449393"/>
    <lineage>
        <taxon>unclassified sequences</taxon>
        <taxon>metagenomes</taxon>
        <taxon>ecological metagenomes</taxon>
    </lineage>
</organism>
<gene>
    <name evidence="2" type="ORF">UFOPK2810_00575</name>
</gene>
<proteinExistence type="predicted"/>
<dbReference type="EMBL" id="CAEZYZ010000075">
    <property type="protein sequence ID" value="CAB4745631.1"/>
    <property type="molecule type" value="Genomic_DNA"/>
</dbReference>
<accession>A0A6J6TE05</accession>
<protein>
    <submittedName>
        <fullName evidence="2">Unannotated protein</fullName>
    </submittedName>
</protein>
<dbReference type="AlphaFoldDB" id="A0A6J6TE05"/>
<keyword evidence="1" id="KW-0175">Coiled coil</keyword>
<dbReference type="NCBIfam" id="TIGR03544">
    <property type="entry name" value="DivI1A_domain"/>
    <property type="match status" value="1"/>
</dbReference>